<evidence type="ECO:0000313" key="3">
    <source>
        <dbReference type="Proteomes" id="UP000078046"/>
    </source>
</evidence>
<dbReference type="AlphaFoldDB" id="A0A177B060"/>
<feature type="transmembrane region" description="Helical" evidence="1">
    <location>
        <begin position="99"/>
        <end position="122"/>
    </location>
</feature>
<dbReference type="Proteomes" id="UP000078046">
    <property type="component" value="Unassembled WGS sequence"/>
</dbReference>
<evidence type="ECO:0000313" key="2">
    <source>
        <dbReference type="EMBL" id="OAF67658.1"/>
    </source>
</evidence>
<reference evidence="2 3" key="1">
    <citation type="submission" date="2016-04" db="EMBL/GenBank/DDBJ databases">
        <title>The genome of Intoshia linei affirms orthonectids as highly simplified spiralians.</title>
        <authorList>
            <person name="Mikhailov K.V."/>
            <person name="Slusarev G.S."/>
            <person name="Nikitin M.A."/>
            <person name="Logacheva M.D."/>
            <person name="Penin A."/>
            <person name="Aleoshin V."/>
            <person name="Panchin Y.V."/>
        </authorList>
    </citation>
    <scope>NUCLEOTIDE SEQUENCE [LARGE SCALE GENOMIC DNA]</scope>
    <source>
        <strain evidence="2">Intl2013</strain>
        <tissue evidence="2">Whole animal</tissue>
    </source>
</reference>
<keyword evidence="1" id="KW-0472">Membrane</keyword>
<dbReference type="EMBL" id="LWCA01000605">
    <property type="protein sequence ID" value="OAF67658.1"/>
    <property type="molecule type" value="Genomic_DNA"/>
</dbReference>
<protein>
    <submittedName>
        <fullName evidence="2">Uncharacterized protein</fullName>
    </submittedName>
</protein>
<sequence>MFMISSWNFHVYIQVKFNLNSFKYFLTHNKRKNMTDQENNMPNNDENDTPIKDVNELLKAECLENDENIQKLTETVQNSVDKIQGKFDETFNRIMEKNILLIILLFFKVQKNIFLISLNYAMDMMNQKISVLENDLNNMIDTKPDGKDACNNVEIENHAQN</sequence>
<keyword evidence="3" id="KW-1185">Reference proteome</keyword>
<keyword evidence="1" id="KW-0812">Transmembrane</keyword>
<name>A0A177B060_9BILA</name>
<evidence type="ECO:0000256" key="1">
    <source>
        <dbReference type="SAM" id="Phobius"/>
    </source>
</evidence>
<organism evidence="2 3">
    <name type="scientific">Intoshia linei</name>
    <dbReference type="NCBI Taxonomy" id="1819745"/>
    <lineage>
        <taxon>Eukaryota</taxon>
        <taxon>Metazoa</taxon>
        <taxon>Spiralia</taxon>
        <taxon>Lophotrochozoa</taxon>
        <taxon>Mesozoa</taxon>
        <taxon>Orthonectida</taxon>
        <taxon>Rhopaluridae</taxon>
        <taxon>Intoshia</taxon>
    </lineage>
</organism>
<comment type="caution">
    <text evidence="2">The sequence shown here is derived from an EMBL/GenBank/DDBJ whole genome shotgun (WGS) entry which is preliminary data.</text>
</comment>
<gene>
    <name evidence="2" type="ORF">A3Q56_04620</name>
</gene>
<keyword evidence="1" id="KW-1133">Transmembrane helix</keyword>
<proteinExistence type="predicted"/>
<accession>A0A177B060</accession>